<organism evidence="8 9">
    <name type="scientific">Thermofilum adornatum 1505</name>
    <dbReference type="NCBI Taxonomy" id="697581"/>
    <lineage>
        <taxon>Archaea</taxon>
        <taxon>Thermoproteota</taxon>
        <taxon>Thermoprotei</taxon>
        <taxon>Thermofilales</taxon>
        <taxon>Thermofilaceae</taxon>
        <taxon>Thermofilum</taxon>
    </lineage>
</organism>
<proteinExistence type="predicted"/>
<dbReference type="EMBL" id="CP007493">
    <property type="protein sequence ID" value="AJB41197.1"/>
    <property type="molecule type" value="Genomic_DNA"/>
</dbReference>
<dbReference type="Pfam" id="PF13190">
    <property type="entry name" value="PDGLE"/>
    <property type="match status" value="1"/>
</dbReference>
<feature type="transmembrane region" description="Helical" evidence="6">
    <location>
        <begin position="12"/>
        <end position="35"/>
    </location>
</feature>
<dbReference type="GO" id="GO:0005886">
    <property type="term" value="C:plasma membrane"/>
    <property type="evidence" value="ECO:0007669"/>
    <property type="project" value="UniProtKB-SubCell"/>
</dbReference>
<accession>A0A3G1A7A2</accession>
<dbReference type="RefSeq" id="WP_020962705.1">
    <property type="nucleotide sequence ID" value="NZ_CP007493.1"/>
</dbReference>
<protein>
    <submittedName>
        <fullName evidence="8">Additional substrate-specific component NikN of nickel ECF transporter</fullName>
    </submittedName>
</protein>
<feature type="domain" description="PDGLE" evidence="7">
    <location>
        <begin position="50"/>
        <end position="95"/>
    </location>
</feature>
<dbReference type="InterPro" id="IPR025937">
    <property type="entry name" value="PDGLE_dom"/>
</dbReference>
<evidence type="ECO:0000256" key="2">
    <source>
        <dbReference type="ARBA" id="ARBA00022475"/>
    </source>
</evidence>
<sequence length="97" mass="10781">MKEIVLRYKKAFILILFLIVISPIFGVILANLLGYHEPLDIAAELLGLNETTEETNWTPFLDYSVPGLPPEVGYIVSGLLGALVVLLLGYIIIKLRK</sequence>
<evidence type="ECO:0000256" key="4">
    <source>
        <dbReference type="ARBA" id="ARBA00022989"/>
    </source>
</evidence>
<evidence type="ECO:0000313" key="8">
    <source>
        <dbReference type="EMBL" id="AJB41197.1"/>
    </source>
</evidence>
<comment type="subcellular location">
    <subcellularLocation>
        <location evidence="1">Cell membrane</location>
    </subcellularLocation>
</comment>
<gene>
    <name evidence="8" type="ORF">TCARB_0119</name>
</gene>
<keyword evidence="2" id="KW-1003">Cell membrane</keyword>
<dbReference type="STRING" id="697581.TCARB_0119"/>
<keyword evidence="5 6" id="KW-0472">Membrane</keyword>
<dbReference type="Proteomes" id="UP000266720">
    <property type="component" value="Chromosome"/>
</dbReference>
<dbReference type="KEGG" id="tcb:TCARB_0119"/>
<keyword evidence="4 6" id="KW-1133">Transmembrane helix</keyword>
<dbReference type="GeneID" id="25405580"/>
<evidence type="ECO:0000256" key="3">
    <source>
        <dbReference type="ARBA" id="ARBA00022692"/>
    </source>
</evidence>
<evidence type="ECO:0000256" key="5">
    <source>
        <dbReference type="ARBA" id="ARBA00023136"/>
    </source>
</evidence>
<evidence type="ECO:0000259" key="7">
    <source>
        <dbReference type="Pfam" id="PF13190"/>
    </source>
</evidence>
<reference evidence="9" key="1">
    <citation type="book" date="2010" name="EXTREMOPHILES" publisher="0:0-0">
        <title>Complete genome sequences of ten hyperthermophilic archaea reveal their metabolic capabilities and possible ecological roles.</title>
        <editorList>
            <person name="?"/>
        </editorList>
        <authorList>
            <person name="Ravin N.V."/>
            <person name="Mardanov A.V."/>
            <person name="Bonch-Osmolovskaya E.A."/>
            <person name="Skryabin K.G."/>
        </authorList>
    </citation>
    <scope>NUCLEOTIDE SEQUENCE [LARGE SCALE GENOMIC DNA]</scope>
    <source>
        <strain evidence="9">1505</strain>
    </source>
</reference>
<name>A0A3G1A7A2_9CREN</name>
<evidence type="ECO:0000256" key="6">
    <source>
        <dbReference type="SAM" id="Phobius"/>
    </source>
</evidence>
<evidence type="ECO:0000313" key="9">
    <source>
        <dbReference type="Proteomes" id="UP000266720"/>
    </source>
</evidence>
<dbReference type="AlphaFoldDB" id="A0A3G1A7A2"/>
<dbReference type="GeneID" id="16573697"/>
<keyword evidence="3 6" id="KW-0812">Transmembrane</keyword>
<feature type="transmembrane region" description="Helical" evidence="6">
    <location>
        <begin position="72"/>
        <end position="93"/>
    </location>
</feature>
<evidence type="ECO:0000256" key="1">
    <source>
        <dbReference type="ARBA" id="ARBA00004236"/>
    </source>
</evidence>